<accession>A0AAW8JEV9</accession>
<dbReference type="PANTHER" id="PTHR48228">
    <property type="entry name" value="SUCCINYL-COA--D-CITRAMALATE COA-TRANSFERASE"/>
    <property type="match status" value="1"/>
</dbReference>
<gene>
    <name evidence="1" type="ORF">RFH47_10745</name>
</gene>
<organism evidence="1 2">
    <name type="scientific">Acinetobacter rudis</name>
    <dbReference type="NCBI Taxonomy" id="632955"/>
    <lineage>
        <taxon>Bacteria</taxon>
        <taxon>Pseudomonadati</taxon>
        <taxon>Pseudomonadota</taxon>
        <taxon>Gammaproteobacteria</taxon>
        <taxon>Moraxellales</taxon>
        <taxon>Moraxellaceae</taxon>
        <taxon>Acinetobacter</taxon>
    </lineage>
</organism>
<dbReference type="SUPFAM" id="SSF89796">
    <property type="entry name" value="CoA-transferase family III (CaiB/BaiF)"/>
    <property type="match status" value="1"/>
</dbReference>
<dbReference type="GO" id="GO:0003824">
    <property type="term" value="F:catalytic activity"/>
    <property type="evidence" value="ECO:0007669"/>
    <property type="project" value="InterPro"/>
</dbReference>
<reference evidence="1" key="1">
    <citation type="submission" date="2023-08" db="EMBL/GenBank/DDBJ databases">
        <title>Emergence of clinically-relevant ST2 carbapenem-resistant Acinetobacter baumannii strains in hospital sewages in Zhejiang, East of China.</title>
        <authorList>
            <person name="Kaichao C."/>
            <person name="Zhang R."/>
        </authorList>
    </citation>
    <scope>NUCLEOTIDE SEQUENCE</scope>
    <source>
        <strain evidence="1">M-RB-37</strain>
    </source>
</reference>
<dbReference type="Gene3D" id="3.40.50.10540">
    <property type="entry name" value="Crotonobetainyl-coa:carnitine coa-transferase, domain 1"/>
    <property type="match status" value="1"/>
</dbReference>
<dbReference type="Pfam" id="PF02515">
    <property type="entry name" value="CoA_transf_3"/>
    <property type="match status" value="1"/>
</dbReference>
<dbReference type="InterPro" id="IPR023606">
    <property type="entry name" value="CoA-Trfase_III_dom_1_sf"/>
</dbReference>
<comment type="caution">
    <text evidence="1">The sequence shown here is derived from an EMBL/GenBank/DDBJ whole genome shotgun (WGS) entry which is preliminary data.</text>
</comment>
<dbReference type="InterPro" id="IPR003673">
    <property type="entry name" value="CoA-Trfase_fam_III"/>
</dbReference>
<proteinExistence type="predicted"/>
<dbReference type="AlphaFoldDB" id="A0AAW8JEV9"/>
<dbReference type="RefSeq" id="WP_308981597.1">
    <property type="nucleotide sequence ID" value="NZ_JAVIDL010000019.1"/>
</dbReference>
<evidence type="ECO:0000313" key="2">
    <source>
        <dbReference type="Proteomes" id="UP001243844"/>
    </source>
</evidence>
<dbReference type="InterPro" id="IPR050509">
    <property type="entry name" value="CoA-transferase_III"/>
</dbReference>
<dbReference type="EMBL" id="JAVIDL010000019">
    <property type="protein sequence ID" value="MDQ8936204.1"/>
    <property type="molecule type" value="Genomic_DNA"/>
</dbReference>
<dbReference type="Gene3D" id="3.30.1540.10">
    <property type="entry name" value="formyl-coa transferase, domain 3"/>
    <property type="match status" value="1"/>
</dbReference>
<protein>
    <submittedName>
        <fullName evidence="1">CaiB/BaiF CoA-transferase family protein</fullName>
    </submittedName>
</protein>
<dbReference type="PANTHER" id="PTHR48228:SF5">
    <property type="entry name" value="ALPHA-METHYLACYL-COA RACEMASE"/>
    <property type="match status" value="1"/>
</dbReference>
<dbReference type="Proteomes" id="UP001243844">
    <property type="component" value="Unassembled WGS sequence"/>
</dbReference>
<dbReference type="InterPro" id="IPR044855">
    <property type="entry name" value="CoA-Trfase_III_dom3_sf"/>
</dbReference>
<name>A0AAW8JEV9_9GAMM</name>
<sequence>MSGALSGLKILDFSGLLPGPFASMYFADLGAEVIHIESPTRPDLVRLFAPYVFGQSAAYNYLNRNKQSIALDLKQAESIQLIYDKIKDFDIVLEQFRPGVMQRLGLDYATLAKRHPGLIYCSITGYGQTGDYQHRAGHDINYIALSGIAGHSGRKVNGPPAQGIQIADIAGGSMHAMIAILAAVIERQSSGLGQHIDISMTDCVASLNSMAAAASLAGVPQQVEGELLNGGSFYDYYATRDGRYLSIGSLEPQFQQGLAQALDLPIIQEKGGSLDATDREQVKQAITARIIQQDLAYWQTHFANLDLCVESVLSLDEALHSELAQQRQWLVDVPIAPHSQETVKQMACPIKFSRSKMRYHYIGQALGQGQWPTSK</sequence>
<evidence type="ECO:0000313" key="1">
    <source>
        <dbReference type="EMBL" id="MDQ8936204.1"/>
    </source>
</evidence>